<dbReference type="Proteomes" id="UP001234178">
    <property type="component" value="Unassembled WGS sequence"/>
</dbReference>
<gene>
    <name evidence="2" type="ORF">OUZ56_019563</name>
</gene>
<dbReference type="EMBL" id="JAOYFB010000003">
    <property type="protein sequence ID" value="KAK4010421.1"/>
    <property type="molecule type" value="Genomic_DNA"/>
</dbReference>
<evidence type="ECO:0000313" key="3">
    <source>
        <dbReference type="Proteomes" id="UP001234178"/>
    </source>
</evidence>
<organism evidence="2 3">
    <name type="scientific">Daphnia magna</name>
    <dbReference type="NCBI Taxonomy" id="35525"/>
    <lineage>
        <taxon>Eukaryota</taxon>
        <taxon>Metazoa</taxon>
        <taxon>Ecdysozoa</taxon>
        <taxon>Arthropoda</taxon>
        <taxon>Crustacea</taxon>
        <taxon>Branchiopoda</taxon>
        <taxon>Diplostraca</taxon>
        <taxon>Cladocera</taxon>
        <taxon>Anomopoda</taxon>
        <taxon>Daphniidae</taxon>
        <taxon>Daphnia</taxon>
    </lineage>
</organism>
<feature type="compositionally biased region" description="Polar residues" evidence="1">
    <location>
        <begin position="1"/>
        <end position="12"/>
    </location>
</feature>
<accession>A0ABQ9ZBZ3</accession>
<evidence type="ECO:0000256" key="1">
    <source>
        <dbReference type="SAM" id="MobiDB-lite"/>
    </source>
</evidence>
<comment type="caution">
    <text evidence="2">The sequence shown here is derived from an EMBL/GenBank/DDBJ whole genome shotgun (WGS) entry which is preliminary data.</text>
</comment>
<reference evidence="2 3" key="1">
    <citation type="journal article" date="2023" name="Nucleic Acids Res.">
        <title>The hologenome of Daphnia magna reveals possible DNA methylation and microbiome-mediated evolution of the host genome.</title>
        <authorList>
            <person name="Chaturvedi A."/>
            <person name="Li X."/>
            <person name="Dhandapani V."/>
            <person name="Marshall H."/>
            <person name="Kissane S."/>
            <person name="Cuenca-Cambronero M."/>
            <person name="Asole G."/>
            <person name="Calvet F."/>
            <person name="Ruiz-Romero M."/>
            <person name="Marangio P."/>
            <person name="Guigo R."/>
            <person name="Rago D."/>
            <person name="Mirbahai L."/>
            <person name="Eastwood N."/>
            <person name="Colbourne J.K."/>
            <person name="Zhou J."/>
            <person name="Mallon E."/>
            <person name="Orsini L."/>
        </authorList>
    </citation>
    <scope>NUCLEOTIDE SEQUENCE [LARGE SCALE GENOMIC DNA]</scope>
    <source>
        <strain evidence="2">LRV0_1</strain>
    </source>
</reference>
<keyword evidence="3" id="KW-1185">Reference proteome</keyword>
<sequence length="81" mass="9173">MQSRTCFPSPTSGLEDAEYNEPDMSVGQVRQGIGRLKARFIESCQKKRKGCLVRGRPLREKQKDNFGFLVQTGTTTFPKSF</sequence>
<protein>
    <submittedName>
        <fullName evidence="2">Uncharacterized protein</fullName>
    </submittedName>
</protein>
<name>A0ABQ9ZBZ3_9CRUS</name>
<evidence type="ECO:0000313" key="2">
    <source>
        <dbReference type="EMBL" id="KAK4010421.1"/>
    </source>
</evidence>
<proteinExistence type="predicted"/>
<feature type="region of interest" description="Disordered" evidence="1">
    <location>
        <begin position="1"/>
        <end position="25"/>
    </location>
</feature>